<evidence type="ECO:0000256" key="1">
    <source>
        <dbReference type="SAM" id="MobiDB-lite"/>
    </source>
</evidence>
<feature type="region of interest" description="Disordered" evidence="1">
    <location>
        <begin position="1"/>
        <end position="36"/>
    </location>
</feature>
<accession>A0ABR1QPK6</accession>
<dbReference type="RefSeq" id="XP_066703427.1">
    <property type="nucleotide sequence ID" value="XM_066840800.1"/>
</dbReference>
<dbReference type="Proteomes" id="UP001391051">
    <property type="component" value="Unassembled WGS sequence"/>
</dbReference>
<dbReference type="EMBL" id="JAQQWE010000003">
    <property type="protein sequence ID" value="KAK7959724.1"/>
    <property type="molecule type" value="Genomic_DNA"/>
</dbReference>
<evidence type="ECO:0000313" key="2">
    <source>
        <dbReference type="EMBL" id="KAK7959724.1"/>
    </source>
</evidence>
<reference evidence="2 3" key="1">
    <citation type="submission" date="2023-01" db="EMBL/GenBank/DDBJ databases">
        <title>Analysis of 21 Apiospora genomes using comparative genomics revels a genus with tremendous synthesis potential of carbohydrate active enzymes and secondary metabolites.</title>
        <authorList>
            <person name="Sorensen T."/>
        </authorList>
    </citation>
    <scope>NUCLEOTIDE SEQUENCE [LARGE SCALE GENOMIC DNA]</scope>
    <source>
        <strain evidence="2 3">CBS 24483</strain>
    </source>
</reference>
<feature type="compositionally biased region" description="Low complexity" evidence="1">
    <location>
        <begin position="324"/>
        <end position="338"/>
    </location>
</feature>
<organism evidence="2 3">
    <name type="scientific">Apiospora aurea</name>
    <dbReference type="NCBI Taxonomy" id="335848"/>
    <lineage>
        <taxon>Eukaryota</taxon>
        <taxon>Fungi</taxon>
        <taxon>Dikarya</taxon>
        <taxon>Ascomycota</taxon>
        <taxon>Pezizomycotina</taxon>
        <taxon>Sordariomycetes</taxon>
        <taxon>Xylariomycetidae</taxon>
        <taxon>Amphisphaeriales</taxon>
        <taxon>Apiosporaceae</taxon>
        <taxon>Apiospora</taxon>
    </lineage>
</organism>
<protein>
    <recommendedName>
        <fullName evidence="4">Zn(2)-C6 fungal-type domain-containing protein</fullName>
    </recommendedName>
</protein>
<feature type="compositionally biased region" description="Basic and acidic residues" evidence="1">
    <location>
        <begin position="17"/>
        <end position="36"/>
    </location>
</feature>
<sequence>MASRYLEGISESQYGPPRKELPKRDGDGYRWREPKEKTLPFCSAEREPTHGPMVGYSSDGAYTAEVTNLILDSDDYATAFARGDDTYLEIVFSRADRRMDRAFRAPETLKKPGVVNSRPDAWRPRHPRGGARIHAVRNDNPGPRLMPDLRARLEMAVKTMNMAFEECAEYPLFGRDQGWLYQKKYVDLWAAEWSFTENAKPAELMDLLVHQPGHGNIDVSHAAPSSGTNGILQSTPLASTSSPLFPLRAATPSTPTVATPVATTAAAPVAPTATTAVRPPAPPSRRTALPTIPEAGRMSMPATGVFRSPAALGQHRGGPQADEGASTTTGNSTNSQSRSRSRSRSSSRQSRARPAAQGPTLKTIREKKKADRLLNDDVGQDAPIPCKYCKKTGKKCRVAIDPTTYKSLLCNQCIQRKLGLRDCFTWQNPGFPYDQHMVTVMKDQQLSRTRGKTGGGDELAAILRDEGPGTAPRL</sequence>
<name>A0ABR1QPK6_9PEZI</name>
<dbReference type="GeneID" id="92073862"/>
<evidence type="ECO:0008006" key="4">
    <source>
        <dbReference type="Google" id="ProtNLM"/>
    </source>
</evidence>
<feature type="compositionally biased region" description="Low complexity" evidence="1">
    <location>
        <begin position="269"/>
        <end position="288"/>
    </location>
</feature>
<evidence type="ECO:0000313" key="3">
    <source>
        <dbReference type="Proteomes" id="UP001391051"/>
    </source>
</evidence>
<feature type="region of interest" description="Disordered" evidence="1">
    <location>
        <begin position="269"/>
        <end position="377"/>
    </location>
</feature>
<keyword evidence="3" id="KW-1185">Reference proteome</keyword>
<comment type="caution">
    <text evidence="2">The sequence shown here is derived from an EMBL/GenBank/DDBJ whole genome shotgun (WGS) entry which is preliminary data.</text>
</comment>
<proteinExistence type="predicted"/>
<gene>
    <name evidence="2" type="ORF">PG986_004578</name>
</gene>